<comment type="caution">
    <text evidence="1">The sequence shown here is derived from an EMBL/GenBank/DDBJ whole genome shotgun (WGS) entry which is preliminary data.</text>
</comment>
<dbReference type="Gene3D" id="3.30.9.10">
    <property type="entry name" value="D-Amino Acid Oxidase, subunit A, domain 2"/>
    <property type="match status" value="1"/>
</dbReference>
<dbReference type="EMBL" id="CATQJL010000316">
    <property type="protein sequence ID" value="CAJ0607283.1"/>
    <property type="molecule type" value="Genomic_DNA"/>
</dbReference>
<accession>A0AA36HC49</accession>
<dbReference type="AlphaFoldDB" id="A0AA36HC49"/>
<organism evidence="1 2">
    <name type="scientific">Cylicocyclus nassatus</name>
    <name type="common">Nematode worm</name>
    <dbReference type="NCBI Taxonomy" id="53992"/>
    <lineage>
        <taxon>Eukaryota</taxon>
        <taxon>Metazoa</taxon>
        <taxon>Ecdysozoa</taxon>
        <taxon>Nematoda</taxon>
        <taxon>Chromadorea</taxon>
        <taxon>Rhabditida</taxon>
        <taxon>Rhabditina</taxon>
        <taxon>Rhabditomorpha</taxon>
        <taxon>Strongyloidea</taxon>
        <taxon>Strongylidae</taxon>
        <taxon>Cylicocyclus</taxon>
    </lineage>
</organism>
<reference evidence="1" key="1">
    <citation type="submission" date="2023-07" db="EMBL/GenBank/DDBJ databases">
        <authorList>
            <consortium name="CYATHOMIX"/>
        </authorList>
    </citation>
    <scope>NUCLEOTIDE SEQUENCE</scope>
    <source>
        <strain evidence="1">N/A</strain>
    </source>
</reference>
<evidence type="ECO:0000313" key="1">
    <source>
        <dbReference type="EMBL" id="CAJ0607283.1"/>
    </source>
</evidence>
<dbReference type="Proteomes" id="UP001176961">
    <property type="component" value="Unassembled WGS sequence"/>
</dbReference>
<dbReference type="Gene3D" id="3.50.50.60">
    <property type="entry name" value="FAD/NAD(P)-binding domain"/>
    <property type="match status" value="1"/>
</dbReference>
<evidence type="ECO:0000313" key="2">
    <source>
        <dbReference type="Proteomes" id="UP001176961"/>
    </source>
</evidence>
<gene>
    <name evidence="1" type="ORF">CYNAS_LOCUS19266</name>
</gene>
<sequence length="345" mass="38935">MRMTKTEYGYREQISVVQTSASKTLDKGACVALLSKEVWAFKMKAPLYMAVAGSIREKNITLVVRCDRRCLISSHTYSPESSTQQVLGLERLPNWQGKGKGMLPVPVPIGPQSRTNFVKHAPDVPVDIPAIVDPCEFHLRRKTSMTENLWKDCNEFYVNIWPVLVRRTPAFQSAKIKSAWCGLQDVNTFDSAPVIGELPFYQNLFMMCRFSGSCDCPNDSLRESRCQGTARNLKRSNIKTESLDNIMTVQRNGPSILTVKLQQLALQWMHPAPGIGLDPGMPSNLAREDSLMKAVKENIAKGDAYELAKLHVRRHMVVHGLNARKDTEEIENRLLQEELAKMNIF</sequence>
<keyword evidence="2" id="KW-1185">Reference proteome</keyword>
<dbReference type="InterPro" id="IPR036188">
    <property type="entry name" value="FAD/NAD-bd_sf"/>
</dbReference>
<name>A0AA36HC49_CYLNA</name>
<protein>
    <submittedName>
        <fullName evidence="1">Uncharacterized protein</fullName>
    </submittedName>
</protein>
<proteinExistence type="predicted"/>